<keyword evidence="4" id="KW-1185">Reference proteome</keyword>
<protein>
    <recommendedName>
        <fullName evidence="5">Lipoprotein</fullName>
    </recommendedName>
</protein>
<name>A0A6M1RBH4_9GAMM</name>
<comment type="caution">
    <text evidence="3">The sequence shown here is derived from an EMBL/GenBank/DDBJ whole genome shotgun (WGS) entry which is preliminary data.</text>
</comment>
<gene>
    <name evidence="3" type="ORF">G5S52_18445</name>
</gene>
<evidence type="ECO:0000313" key="4">
    <source>
        <dbReference type="Proteomes" id="UP000473008"/>
    </source>
</evidence>
<evidence type="ECO:0000313" key="3">
    <source>
        <dbReference type="EMBL" id="NGN99553.1"/>
    </source>
</evidence>
<feature type="chain" id="PRO_5026823898" description="Lipoprotein" evidence="2">
    <location>
        <begin position="18"/>
        <end position="274"/>
    </location>
</feature>
<feature type="region of interest" description="Disordered" evidence="1">
    <location>
        <begin position="30"/>
        <end position="51"/>
    </location>
</feature>
<evidence type="ECO:0008006" key="5">
    <source>
        <dbReference type="Google" id="ProtNLM"/>
    </source>
</evidence>
<dbReference type="PROSITE" id="PS51257">
    <property type="entry name" value="PROKAR_LIPOPROTEIN"/>
    <property type="match status" value="1"/>
</dbReference>
<proteinExistence type="predicted"/>
<organism evidence="3 4">
    <name type="scientific">Grimontia sedimenti</name>
    <dbReference type="NCBI Taxonomy" id="2711294"/>
    <lineage>
        <taxon>Bacteria</taxon>
        <taxon>Pseudomonadati</taxon>
        <taxon>Pseudomonadota</taxon>
        <taxon>Gammaproteobacteria</taxon>
        <taxon>Vibrionales</taxon>
        <taxon>Vibrionaceae</taxon>
        <taxon>Grimontia</taxon>
    </lineage>
</organism>
<dbReference type="EMBL" id="JAALDL010000016">
    <property type="protein sequence ID" value="NGN99553.1"/>
    <property type="molecule type" value="Genomic_DNA"/>
</dbReference>
<dbReference type="AlphaFoldDB" id="A0A6M1RBH4"/>
<evidence type="ECO:0000256" key="2">
    <source>
        <dbReference type="SAM" id="SignalP"/>
    </source>
</evidence>
<dbReference type="RefSeq" id="WP_165017217.1">
    <property type="nucleotide sequence ID" value="NZ_JAALDL010000016.1"/>
</dbReference>
<evidence type="ECO:0000256" key="1">
    <source>
        <dbReference type="SAM" id="MobiDB-lite"/>
    </source>
</evidence>
<dbReference type="Proteomes" id="UP000473008">
    <property type="component" value="Unassembled WGS sequence"/>
</dbReference>
<accession>A0A6M1RBH4</accession>
<keyword evidence="2" id="KW-0732">Signal</keyword>
<reference evidence="3 4" key="1">
    <citation type="submission" date="2020-02" db="EMBL/GenBank/DDBJ databases">
        <title>The draft genome of Grimontia sedimenta sp. nov., isolated from benthic sediments near coral reefs south of Kuwait.</title>
        <authorList>
            <person name="Mahmoud H.M."/>
            <person name="Jose L."/>
            <person name="Eapen S."/>
        </authorList>
    </citation>
    <scope>NUCLEOTIDE SEQUENCE [LARGE SCALE GENOMIC DNA]</scope>
    <source>
        <strain evidence="3 4">S25</strain>
    </source>
</reference>
<sequence>MKSKKGLLILASMSALSACGGGGGGDGVTSPNTGDIVSIPATTPGSQTSSGYDTKDLSYSINIVYDNNFNTVTGTATIAAYNSTGRIKGLLVSDTDKISAHADGSALMLEDNWNDIMGNHYTFPISRTANIYEFTFARGDVTVAEGSIDSLPDYIFANGVANGNDIHIEITESANHIYSYNAEMLQCRVAGEYSYDIIKHNVFIDEDTTRLNSDYRNSIINMFGYNFSELQNDYESCKVSVLLLARSEAINVTESHRNIGIHAFSTHMVEVPLF</sequence>
<feature type="signal peptide" evidence="2">
    <location>
        <begin position="1"/>
        <end position="17"/>
    </location>
</feature>